<dbReference type="EMBL" id="OC001841">
    <property type="protein sequence ID" value="CAD7260779.1"/>
    <property type="molecule type" value="Genomic_DNA"/>
</dbReference>
<sequence length="309" mass="34731">MGKKEEEGTITLAWAGDVTYSNQGSDRRTEHPPPSVDLIASESQVQFRTSTMRYSLLLLLVTSVITFSVLKLLHVTLFPYFVVNLSLGLLTVVLADLLVKLAANVLPRKLLPDLENKAVFITGRVTLKNAEKTKLHGHKQVLRKLVKRGECWKNMRRLLSTPPPPENTTTTTSSLEVSVLPIPDVINTAPVQARKKAELLLEHIILRGGISWDENGEVSIHDAPLHGSNIVDLINCLLRSRRHSKPSGWRELFTALLKINVPKEFIINLKRLVPIIDPTPVPQVLTLSQRPKKKKLKRGDENRWLSFRA</sequence>
<reference evidence="2" key="1">
    <citation type="submission" date="2020-11" db="EMBL/GenBank/DDBJ databases">
        <authorList>
            <person name="Tran Van P."/>
        </authorList>
    </citation>
    <scope>NUCLEOTIDE SEQUENCE</scope>
</reference>
<evidence type="ECO:0000313" key="2">
    <source>
        <dbReference type="EMBL" id="CAD7260779.1"/>
    </source>
</evidence>
<dbReference type="AlphaFoldDB" id="A0A7R9AV81"/>
<gene>
    <name evidence="2" type="ORF">TSIB3V08_LOCUS4939</name>
</gene>
<protein>
    <submittedName>
        <fullName evidence="2">Uncharacterized protein</fullName>
    </submittedName>
</protein>
<proteinExistence type="predicted"/>
<keyword evidence="1" id="KW-1133">Transmembrane helix</keyword>
<keyword evidence="1" id="KW-0472">Membrane</keyword>
<feature type="transmembrane region" description="Helical" evidence="1">
    <location>
        <begin position="54"/>
        <end position="74"/>
    </location>
</feature>
<keyword evidence="1" id="KW-0812">Transmembrane</keyword>
<name>A0A7R9AV81_TIMSH</name>
<accession>A0A7R9AV81</accession>
<organism evidence="2">
    <name type="scientific">Timema shepardi</name>
    <name type="common">Walking stick</name>
    <dbReference type="NCBI Taxonomy" id="629360"/>
    <lineage>
        <taxon>Eukaryota</taxon>
        <taxon>Metazoa</taxon>
        <taxon>Ecdysozoa</taxon>
        <taxon>Arthropoda</taxon>
        <taxon>Hexapoda</taxon>
        <taxon>Insecta</taxon>
        <taxon>Pterygota</taxon>
        <taxon>Neoptera</taxon>
        <taxon>Polyneoptera</taxon>
        <taxon>Phasmatodea</taxon>
        <taxon>Timematodea</taxon>
        <taxon>Timematoidea</taxon>
        <taxon>Timematidae</taxon>
        <taxon>Timema</taxon>
    </lineage>
</organism>
<evidence type="ECO:0000256" key="1">
    <source>
        <dbReference type="SAM" id="Phobius"/>
    </source>
</evidence>